<evidence type="ECO:0000313" key="2">
    <source>
        <dbReference type="EMBL" id="GBN32015.1"/>
    </source>
</evidence>
<gene>
    <name evidence="2" type="ORF">AVEN_169111_1</name>
</gene>
<organism evidence="2 3">
    <name type="scientific">Araneus ventricosus</name>
    <name type="common">Orbweaver spider</name>
    <name type="synonym">Epeira ventricosa</name>
    <dbReference type="NCBI Taxonomy" id="182803"/>
    <lineage>
        <taxon>Eukaryota</taxon>
        <taxon>Metazoa</taxon>
        <taxon>Ecdysozoa</taxon>
        <taxon>Arthropoda</taxon>
        <taxon>Chelicerata</taxon>
        <taxon>Arachnida</taxon>
        <taxon>Araneae</taxon>
        <taxon>Araneomorphae</taxon>
        <taxon>Entelegynae</taxon>
        <taxon>Araneoidea</taxon>
        <taxon>Araneidae</taxon>
        <taxon>Araneus</taxon>
    </lineage>
</organism>
<keyword evidence="3" id="KW-1185">Reference proteome</keyword>
<feature type="region of interest" description="Disordered" evidence="1">
    <location>
        <begin position="1"/>
        <end position="28"/>
    </location>
</feature>
<accession>A0A4Y2MY43</accession>
<evidence type="ECO:0000313" key="3">
    <source>
        <dbReference type="Proteomes" id="UP000499080"/>
    </source>
</evidence>
<comment type="caution">
    <text evidence="2">The sequence shown here is derived from an EMBL/GenBank/DDBJ whole genome shotgun (WGS) entry which is preliminary data.</text>
</comment>
<sequence length="176" mass="20048">MKKRIPPPQGNVSKQTERTRNVSPWGSGSDYQRKHHFTLHCSSSSSSASCKIIRESREDVQAVADVVRLGKACRDSVFFWRGQKGVSTLKFIGSCAKCMMKMQIASSHATCSRTYVSMLTLFKAMDVDVKALTQQWLMDFGWEFFAEAEENKSLSKVGYYVEKLIWYGKFLHTQLP</sequence>
<proteinExistence type="predicted"/>
<reference evidence="2 3" key="1">
    <citation type="journal article" date="2019" name="Sci. Rep.">
        <title>Orb-weaving spider Araneus ventricosus genome elucidates the spidroin gene catalogue.</title>
        <authorList>
            <person name="Kono N."/>
            <person name="Nakamura H."/>
            <person name="Ohtoshi R."/>
            <person name="Moran D.A.P."/>
            <person name="Shinohara A."/>
            <person name="Yoshida Y."/>
            <person name="Fujiwara M."/>
            <person name="Mori M."/>
            <person name="Tomita M."/>
            <person name="Arakawa K."/>
        </authorList>
    </citation>
    <scope>NUCLEOTIDE SEQUENCE [LARGE SCALE GENOMIC DNA]</scope>
</reference>
<dbReference type="Proteomes" id="UP000499080">
    <property type="component" value="Unassembled WGS sequence"/>
</dbReference>
<evidence type="ECO:0000256" key="1">
    <source>
        <dbReference type="SAM" id="MobiDB-lite"/>
    </source>
</evidence>
<protein>
    <submittedName>
        <fullName evidence="2">Uncharacterized protein</fullName>
    </submittedName>
</protein>
<name>A0A4Y2MY43_ARAVE</name>
<dbReference type="EMBL" id="BGPR01008172">
    <property type="protein sequence ID" value="GBN32015.1"/>
    <property type="molecule type" value="Genomic_DNA"/>
</dbReference>
<dbReference type="AlphaFoldDB" id="A0A4Y2MY43"/>